<gene>
    <name evidence="6" type="primary">lptE</name>
    <name evidence="7" type="ORF">DZC52_01210</name>
</gene>
<keyword evidence="1 6" id="KW-0732">Signal</keyword>
<evidence type="ECO:0000256" key="6">
    <source>
        <dbReference type="HAMAP-Rule" id="MF_01186"/>
    </source>
</evidence>
<dbReference type="Gene3D" id="3.30.160.150">
    <property type="entry name" value="Lipoprotein like domain"/>
    <property type="match status" value="1"/>
</dbReference>
<evidence type="ECO:0000256" key="4">
    <source>
        <dbReference type="ARBA" id="ARBA00023237"/>
    </source>
</evidence>
<keyword evidence="8" id="KW-1185">Reference proteome</keyword>
<dbReference type="GO" id="GO:0001530">
    <property type="term" value="F:lipopolysaccharide binding"/>
    <property type="evidence" value="ECO:0007669"/>
    <property type="project" value="TreeGrafter"/>
</dbReference>
<evidence type="ECO:0000256" key="5">
    <source>
        <dbReference type="ARBA" id="ARBA00023288"/>
    </source>
</evidence>
<dbReference type="OrthoDB" id="7349153at2"/>
<evidence type="ECO:0000313" key="8">
    <source>
        <dbReference type="Proteomes" id="UP000260351"/>
    </source>
</evidence>
<dbReference type="GO" id="GO:0009279">
    <property type="term" value="C:cell outer membrane"/>
    <property type="evidence" value="ECO:0007669"/>
    <property type="project" value="UniProtKB-SubCell"/>
</dbReference>
<comment type="similarity">
    <text evidence="6">Belongs to the LptE lipoprotein family.</text>
</comment>
<keyword evidence="5 6" id="KW-0449">Lipoprotein</keyword>
<dbReference type="PANTHER" id="PTHR38098">
    <property type="entry name" value="LPS-ASSEMBLY LIPOPROTEIN LPTE"/>
    <property type="match status" value="1"/>
</dbReference>
<dbReference type="InterPro" id="IPR007485">
    <property type="entry name" value="LPS_assembly_LptE"/>
</dbReference>
<name>A0A3E1KCK6_9GAMM</name>
<comment type="function">
    <text evidence="6">Together with LptD, is involved in the assembly of lipopolysaccharide (LPS) at the surface of the outer membrane. Required for the proper assembly of LptD. Binds LPS and may serve as the LPS recognition site at the outer membrane.</text>
</comment>
<protein>
    <recommendedName>
        <fullName evidence="6">LPS-assembly lipoprotein LptE</fullName>
    </recommendedName>
</protein>
<evidence type="ECO:0000256" key="3">
    <source>
        <dbReference type="ARBA" id="ARBA00023139"/>
    </source>
</evidence>
<keyword evidence="2 6" id="KW-0472">Membrane</keyword>
<keyword evidence="4 6" id="KW-0998">Cell outer membrane</keyword>
<evidence type="ECO:0000313" key="7">
    <source>
        <dbReference type="EMBL" id="RFF32623.1"/>
    </source>
</evidence>
<dbReference type="PROSITE" id="PS51257">
    <property type="entry name" value="PROKAR_LIPOPROTEIN"/>
    <property type="match status" value="1"/>
</dbReference>
<organism evidence="7 8">
    <name type="scientific">Wenzhouxiangella sediminis</name>
    <dbReference type="NCBI Taxonomy" id="1792836"/>
    <lineage>
        <taxon>Bacteria</taxon>
        <taxon>Pseudomonadati</taxon>
        <taxon>Pseudomonadota</taxon>
        <taxon>Gammaproteobacteria</taxon>
        <taxon>Chromatiales</taxon>
        <taxon>Wenzhouxiangellaceae</taxon>
        <taxon>Wenzhouxiangella</taxon>
    </lineage>
</organism>
<accession>A0A3E1KCK6</accession>
<sequence length="166" mass="18533">MMSRTAIIVLAAWLITACGFQLRGEARLPAYMDRTFVAVADDSSVFVRELGLLLEANGITVVDAPDPESATLRIDSQNMWRQPLSVTGQARVREFLIVFEVDWRLENAAGEVALERATIRLTRDYSFDEGEILAAQREEEFLRDDLGRAMAEQLIRRLEALSGAGS</sequence>
<reference evidence="7 8" key="1">
    <citation type="submission" date="2018-08" db="EMBL/GenBank/DDBJ databases">
        <title>Wenzhouxiangella salilacus sp. nov., a novel bacterium isolated from a saline lake in Xinjiang Province, China.</title>
        <authorList>
            <person name="Han S."/>
        </authorList>
    </citation>
    <scope>NUCLEOTIDE SEQUENCE [LARGE SCALE GENOMIC DNA]</scope>
    <source>
        <strain evidence="7 8">XDB06</strain>
    </source>
</reference>
<dbReference type="AlphaFoldDB" id="A0A3E1KCK6"/>
<evidence type="ECO:0000256" key="1">
    <source>
        <dbReference type="ARBA" id="ARBA00022729"/>
    </source>
</evidence>
<comment type="caution">
    <text evidence="7">The sequence shown here is derived from an EMBL/GenBank/DDBJ whole genome shotgun (WGS) entry which is preliminary data.</text>
</comment>
<dbReference type="GO" id="GO:0043165">
    <property type="term" value="P:Gram-negative-bacterium-type cell outer membrane assembly"/>
    <property type="evidence" value="ECO:0007669"/>
    <property type="project" value="UniProtKB-UniRule"/>
</dbReference>
<proteinExistence type="inferred from homology"/>
<dbReference type="HAMAP" id="MF_01186">
    <property type="entry name" value="LPS_assembly_LptE"/>
    <property type="match status" value="1"/>
</dbReference>
<evidence type="ECO:0000256" key="2">
    <source>
        <dbReference type="ARBA" id="ARBA00023136"/>
    </source>
</evidence>
<dbReference type="GO" id="GO:0015920">
    <property type="term" value="P:lipopolysaccharide transport"/>
    <property type="evidence" value="ECO:0007669"/>
    <property type="project" value="TreeGrafter"/>
</dbReference>
<comment type="subcellular location">
    <subcellularLocation>
        <location evidence="6">Cell outer membrane</location>
        <topology evidence="6">Lipid-anchor</topology>
    </subcellularLocation>
</comment>
<dbReference type="EMBL" id="QUZK01000005">
    <property type="protein sequence ID" value="RFF32623.1"/>
    <property type="molecule type" value="Genomic_DNA"/>
</dbReference>
<keyword evidence="3 6" id="KW-0564">Palmitate</keyword>
<comment type="subunit">
    <text evidence="6">Component of the lipopolysaccharide transport and assembly complex. Interacts with LptD.</text>
</comment>
<dbReference type="Pfam" id="PF04390">
    <property type="entry name" value="LptE"/>
    <property type="match status" value="1"/>
</dbReference>
<dbReference type="GO" id="GO:1990351">
    <property type="term" value="C:transporter complex"/>
    <property type="evidence" value="ECO:0007669"/>
    <property type="project" value="TreeGrafter"/>
</dbReference>
<dbReference type="PANTHER" id="PTHR38098:SF1">
    <property type="entry name" value="LPS-ASSEMBLY LIPOPROTEIN LPTE"/>
    <property type="match status" value="1"/>
</dbReference>
<dbReference type="Proteomes" id="UP000260351">
    <property type="component" value="Unassembled WGS sequence"/>
</dbReference>